<protein>
    <submittedName>
        <fullName evidence="2">Uncharacterized protein</fullName>
    </submittedName>
</protein>
<name>A0A834CB66_ORYME</name>
<dbReference type="EMBL" id="WKFB01000267">
    <property type="protein sequence ID" value="KAF6729052.1"/>
    <property type="molecule type" value="Genomic_DNA"/>
</dbReference>
<sequence length="210" mass="22191">GGVNGIGGEALPHHADVDTSIRGRERKTRNCLLLSGGIQGDILIQIDVIKVLQSHAIWSSSSGRPVLGIGELDGCLGSRLASNGACQLQFDDTERSKRIPGLPTQWKRDTSQIDQLKSHPEENGQSSELLCCGRPANTANRPVYCVYCSCRNGESARTSSPLPPEIVTSNTSPGSAVTCSGRKGKPGVMTGGRSCGCRDERGTGADQEMV</sequence>
<evidence type="ECO:0000256" key="1">
    <source>
        <dbReference type="SAM" id="MobiDB-lite"/>
    </source>
</evidence>
<accession>A0A834CB66</accession>
<feature type="region of interest" description="Disordered" evidence="1">
    <location>
        <begin position="159"/>
        <end position="178"/>
    </location>
</feature>
<evidence type="ECO:0000313" key="3">
    <source>
        <dbReference type="Proteomes" id="UP000646548"/>
    </source>
</evidence>
<comment type="caution">
    <text evidence="2">The sequence shown here is derived from an EMBL/GenBank/DDBJ whole genome shotgun (WGS) entry which is preliminary data.</text>
</comment>
<feature type="compositionally biased region" description="Polar residues" evidence="1">
    <location>
        <begin position="167"/>
        <end position="178"/>
    </location>
</feature>
<dbReference type="AlphaFoldDB" id="A0A834CB66"/>
<gene>
    <name evidence="2" type="ORF">FQA47_010374</name>
</gene>
<reference evidence="2" key="1">
    <citation type="journal article" name="BMC Genomics">
        <title>Long-read sequencing and de novo genome assembly of marine medaka (Oryzias melastigma).</title>
        <authorList>
            <person name="Liang P."/>
            <person name="Saqib H.S.A."/>
            <person name="Ni X."/>
            <person name="Shen Y."/>
        </authorList>
    </citation>
    <scope>NUCLEOTIDE SEQUENCE</scope>
    <source>
        <strain evidence="2">Bigg-433</strain>
    </source>
</reference>
<proteinExistence type="predicted"/>
<dbReference type="Proteomes" id="UP000646548">
    <property type="component" value="Unassembled WGS sequence"/>
</dbReference>
<feature type="non-terminal residue" evidence="2">
    <location>
        <position position="210"/>
    </location>
</feature>
<evidence type="ECO:0000313" key="2">
    <source>
        <dbReference type="EMBL" id="KAF6729052.1"/>
    </source>
</evidence>
<organism evidence="2 3">
    <name type="scientific">Oryzias melastigma</name>
    <name type="common">Marine medaka</name>
    <dbReference type="NCBI Taxonomy" id="30732"/>
    <lineage>
        <taxon>Eukaryota</taxon>
        <taxon>Metazoa</taxon>
        <taxon>Chordata</taxon>
        <taxon>Craniata</taxon>
        <taxon>Vertebrata</taxon>
        <taxon>Euteleostomi</taxon>
        <taxon>Actinopterygii</taxon>
        <taxon>Neopterygii</taxon>
        <taxon>Teleostei</taxon>
        <taxon>Neoteleostei</taxon>
        <taxon>Acanthomorphata</taxon>
        <taxon>Ovalentaria</taxon>
        <taxon>Atherinomorphae</taxon>
        <taxon>Beloniformes</taxon>
        <taxon>Adrianichthyidae</taxon>
        <taxon>Oryziinae</taxon>
        <taxon>Oryzias</taxon>
    </lineage>
</organism>